<dbReference type="Gene3D" id="1.20.120.1320">
    <property type="entry name" value="Aspartokinase, catalytic domain"/>
    <property type="match status" value="1"/>
</dbReference>
<dbReference type="RefSeq" id="WP_191696200.1">
    <property type="nucleotide sequence ID" value="NZ_JACSQN010000030.1"/>
</dbReference>
<dbReference type="InterPro" id="IPR045865">
    <property type="entry name" value="ACT-like_dom_sf"/>
</dbReference>
<evidence type="ECO:0000256" key="3">
    <source>
        <dbReference type="ARBA" id="ARBA00004986"/>
    </source>
</evidence>
<protein>
    <recommendedName>
        <fullName evidence="13">Aspartokinase</fullName>
        <ecNumber evidence="13">2.7.2.4</ecNumber>
    </recommendedName>
</protein>
<dbReference type="Gene3D" id="3.40.1160.10">
    <property type="entry name" value="Acetylglutamate kinase-like"/>
    <property type="match status" value="1"/>
</dbReference>
<evidence type="ECO:0000256" key="8">
    <source>
        <dbReference type="ARBA" id="ARBA00022777"/>
    </source>
</evidence>
<dbReference type="PROSITE" id="PS00324">
    <property type="entry name" value="ASPARTOKINASE"/>
    <property type="match status" value="1"/>
</dbReference>
<feature type="domain" description="ACT" evidence="15">
    <location>
        <begin position="389"/>
        <end position="455"/>
    </location>
</feature>
<comment type="pathway">
    <text evidence="3 14">Amino-acid biosynthesis; L-methionine biosynthesis via de novo pathway; L-homoserine from L-aspartate: step 1/3.</text>
</comment>
<keyword evidence="9" id="KW-0067">ATP-binding</keyword>
<dbReference type="Pfam" id="PF22468">
    <property type="entry name" value="ACT_9"/>
    <property type="match status" value="1"/>
</dbReference>
<dbReference type="Proteomes" id="UP000626786">
    <property type="component" value="Unassembled WGS sequence"/>
</dbReference>
<dbReference type="CDD" id="cd04911">
    <property type="entry name" value="ACT_AKiii-YclM-BS_1"/>
    <property type="match status" value="1"/>
</dbReference>
<evidence type="ECO:0000313" key="16">
    <source>
        <dbReference type="EMBL" id="MBD7986362.1"/>
    </source>
</evidence>
<comment type="caution">
    <text evidence="16">The sequence shown here is derived from an EMBL/GenBank/DDBJ whole genome shotgun (WGS) entry which is preliminary data.</text>
</comment>
<evidence type="ECO:0000256" key="5">
    <source>
        <dbReference type="ARBA" id="ARBA00010122"/>
    </source>
</evidence>
<comment type="pathway">
    <text evidence="2 14">Amino-acid biosynthesis; L-lysine biosynthesis via DAP pathway; (S)-tetrahydrodipicolinate from L-aspartate: step 1/4.</text>
</comment>
<dbReference type="Gene3D" id="3.30.2130.10">
    <property type="entry name" value="VC0802-like"/>
    <property type="match status" value="1"/>
</dbReference>
<gene>
    <name evidence="16" type="ORF">H9649_17475</name>
</gene>
<dbReference type="PROSITE" id="PS51671">
    <property type="entry name" value="ACT"/>
    <property type="match status" value="1"/>
</dbReference>
<keyword evidence="6 13" id="KW-0808">Transferase</keyword>
<dbReference type="InterPro" id="IPR001341">
    <property type="entry name" value="Asp_kinase"/>
</dbReference>
<comment type="catalytic activity">
    <reaction evidence="12 13">
        <text>L-aspartate + ATP = 4-phospho-L-aspartate + ADP</text>
        <dbReference type="Rhea" id="RHEA:23776"/>
        <dbReference type="ChEBI" id="CHEBI:29991"/>
        <dbReference type="ChEBI" id="CHEBI:30616"/>
        <dbReference type="ChEBI" id="CHEBI:57535"/>
        <dbReference type="ChEBI" id="CHEBI:456216"/>
        <dbReference type="EC" id="2.7.2.4"/>
    </reaction>
</comment>
<dbReference type="InterPro" id="IPR042199">
    <property type="entry name" value="AsparK_Bifunc_asparK/hSer_DH"/>
</dbReference>
<dbReference type="InterPro" id="IPR036393">
    <property type="entry name" value="AceGlu_kinase-like_sf"/>
</dbReference>
<evidence type="ECO:0000256" key="1">
    <source>
        <dbReference type="ARBA" id="ARBA00003121"/>
    </source>
</evidence>
<evidence type="ECO:0000256" key="9">
    <source>
        <dbReference type="ARBA" id="ARBA00022840"/>
    </source>
</evidence>
<comment type="similarity">
    <text evidence="5 13">Belongs to the aspartokinase family.</text>
</comment>
<evidence type="ECO:0000256" key="14">
    <source>
        <dbReference type="RuleBase" id="RU004249"/>
    </source>
</evidence>
<dbReference type="EMBL" id="JACSQN010000030">
    <property type="protein sequence ID" value="MBD7986362.1"/>
    <property type="molecule type" value="Genomic_DNA"/>
</dbReference>
<accession>A0ABR8UE98</accession>
<comment type="pathway">
    <text evidence="4 14">Amino-acid biosynthesis; L-threonine biosynthesis; L-threonine from L-aspartate: step 1/5.</text>
</comment>
<evidence type="ECO:0000256" key="4">
    <source>
        <dbReference type="ARBA" id="ARBA00005139"/>
    </source>
</evidence>
<evidence type="ECO:0000256" key="2">
    <source>
        <dbReference type="ARBA" id="ARBA00004766"/>
    </source>
</evidence>
<dbReference type="PANTHER" id="PTHR21499">
    <property type="entry name" value="ASPARTATE KINASE"/>
    <property type="match status" value="1"/>
</dbReference>
<dbReference type="PIRSF" id="PIRSF000726">
    <property type="entry name" value="Asp_kin"/>
    <property type="match status" value="1"/>
</dbReference>
<dbReference type="EC" id="2.7.2.4" evidence="13"/>
<comment type="function">
    <text evidence="1">Catalyzes the phosphorylation of the beta-carboxyl group of aspartic acid with ATP to yield 4-phospho-L-aspartate, which is involved in the branched biosynthetic pathway leading to the biosynthesis of amino acids threonine, isoleucine and methionine.</text>
</comment>
<evidence type="ECO:0000256" key="10">
    <source>
        <dbReference type="ARBA" id="ARBA00022915"/>
    </source>
</evidence>
<dbReference type="InterPro" id="IPR001048">
    <property type="entry name" value="Asp/Glu/Uridylate_kinase"/>
</dbReference>
<dbReference type="NCBIfam" id="NF006540">
    <property type="entry name" value="PRK09034.1"/>
    <property type="match status" value="1"/>
</dbReference>
<dbReference type="Pfam" id="PF00696">
    <property type="entry name" value="AA_kinase"/>
    <property type="match status" value="1"/>
</dbReference>
<keyword evidence="8 13" id="KW-0418">Kinase</keyword>
<evidence type="ECO:0000256" key="11">
    <source>
        <dbReference type="ARBA" id="ARBA00023154"/>
    </source>
</evidence>
<keyword evidence="14" id="KW-0028">Amino-acid biosynthesis</keyword>
<dbReference type="GO" id="GO:0004072">
    <property type="term" value="F:aspartate kinase activity"/>
    <property type="evidence" value="ECO:0007669"/>
    <property type="project" value="UniProtKB-EC"/>
</dbReference>
<evidence type="ECO:0000256" key="13">
    <source>
        <dbReference type="RuleBase" id="RU003448"/>
    </source>
</evidence>
<keyword evidence="17" id="KW-1185">Reference proteome</keyword>
<evidence type="ECO:0000256" key="7">
    <source>
        <dbReference type="ARBA" id="ARBA00022741"/>
    </source>
</evidence>
<keyword evidence="11" id="KW-0457">Lysine biosynthesis</keyword>
<reference evidence="16 17" key="1">
    <citation type="submission" date="2020-08" db="EMBL/GenBank/DDBJ databases">
        <title>A Genomic Blueprint of the Chicken Gut Microbiome.</title>
        <authorList>
            <person name="Gilroy R."/>
            <person name="Ravi A."/>
            <person name="Getino M."/>
            <person name="Pursley I."/>
            <person name="Horton D.L."/>
            <person name="Alikhan N.-F."/>
            <person name="Baker D."/>
            <person name="Gharbi K."/>
            <person name="Hall N."/>
            <person name="Watson M."/>
            <person name="Adriaenssens E.M."/>
            <person name="Foster-Nyarko E."/>
            <person name="Jarju S."/>
            <person name="Secka A."/>
            <person name="Antonio M."/>
            <person name="Oren A."/>
            <person name="Chaudhuri R."/>
            <person name="La Ragione R.M."/>
            <person name="Hildebrand F."/>
            <person name="Pallen M.J."/>
        </authorList>
    </citation>
    <scope>NUCLEOTIDE SEQUENCE [LARGE SCALE GENOMIC DNA]</scope>
    <source>
        <strain evidence="16 17">Sa2YVA2</strain>
    </source>
</reference>
<dbReference type="InterPro" id="IPR054352">
    <property type="entry name" value="ACT_Aspartokinase"/>
</dbReference>
<sequence>MIVCKFGGTSVASAEQIRKVVDIVTSDKDRKIVVVSAPGKRFSEDTKVTDLLIRLANKALANENTEIELSDVVERFRSIAQDLGMDGTIADEIELDLRDRLAKDKEDTLLYMDKLKAAGEDNNAKMIASYFQFIGMEAQYVSPKEGGLLVSDRPERVRALPEGDVLLAKLRDLPGIIVFPGFFGYTNDGTIRTFNRGGSDITGSIIAAATEADLYENFTDVDSVFAANPTIIENPVAIDKMTYREMRELAYAGFSVFHDEALIPAFRKSIPVSIKNTNNPDAPGTLIVRERDYNEQQVIGIAADSGFTTIYVDKYLMNLEIGFGRRLLQIFEEEEISYEHTPSGIDNLSIIIRTRYLPEDKEQKIVERIHKELEPDAVIVEHDYSMIVLVGEGMQYTTGLAARAASAIARTGSNIDMINQGSSEVSLVFGVKKQDETKILKELYKEFFVESFVQL</sequence>
<dbReference type="PANTHER" id="PTHR21499:SF67">
    <property type="entry name" value="ASPARTOKINASE 3"/>
    <property type="match status" value="1"/>
</dbReference>
<evidence type="ECO:0000256" key="12">
    <source>
        <dbReference type="ARBA" id="ARBA00047872"/>
    </source>
</evidence>
<keyword evidence="10" id="KW-0220">Diaminopimelate biosynthesis</keyword>
<proteinExistence type="inferred from homology"/>
<name>A0ABR8UE98_9BACL</name>
<keyword evidence="7" id="KW-0547">Nucleotide-binding</keyword>
<organism evidence="16 17">
    <name type="scientific">Sporosarcina quadrami</name>
    <dbReference type="NCBI Taxonomy" id="2762234"/>
    <lineage>
        <taxon>Bacteria</taxon>
        <taxon>Bacillati</taxon>
        <taxon>Bacillota</taxon>
        <taxon>Bacilli</taxon>
        <taxon>Bacillales</taxon>
        <taxon>Caryophanaceae</taxon>
        <taxon>Sporosarcina</taxon>
    </lineage>
</organism>
<dbReference type="InterPro" id="IPR018042">
    <property type="entry name" value="Aspartate_kinase_CS"/>
</dbReference>
<dbReference type="InterPro" id="IPR005260">
    <property type="entry name" value="Asp_kin_monofn"/>
</dbReference>
<dbReference type="SUPFAM" id="SSF55021">
    <property type="entry name" value="ACT-like"/>
    <property type="match status" value="2"/>
</dbReference>
<evidence type="ECO:0000256" key="6">
    <source>
        <dbReference type="ARBA" id="ARBA00022679"/>
    </source>
</evidence>
<dbReference type="NCBIfam" id="TIGR00657">
    <property type="entry name" value="asp_kinases"/>
    <property type="match status" value="1"/>
</dbReference>
<evidence type="ECO:0000259" key="15">
    <source>
        <dbReference type="PROSITE" id="PS51671"/>
    </source>
</evidence>
<evidence type="ECO:0000313" key="17">
    <source>
        <dbReference type="Proteomes" id="UP000626786"/>
    </source>
</evidence>
<dbReference type="SUPFAM" id="SSF53633">
    <property type="entry name" value="Carbamate kinase-like"/>
    <property type="match status" value="1"/>
</dbReference>
<dbReference type="InterPro" id="IPR002912">
    <property type="entry name" value="ACT_dom"/>
</dbReference>